<comment type="subunit">
    <text evidence="6">HflC and HflK may interact to form a multimeric complex.</text>
</comment>
<dbReference type="AlphaFoldDB" id="M5PQ71"/>
<dbReference type="EMBL" id="AOSV01000030">
    <property type="protein sequence ID" value="EMG36467.1"/>
    <property type="molecule type" value="Genomic_DNA"/>
</dbReference>
<keyword evidence="4 6" id="KW-1133">Transmembrane helix</keyword>
<evidence type="ECO:0000259" key="8">
    <source>
        <dbReference type="SMART" id="SM00244"/>
    </source>
</evidence>
<evidence type="ECO:0000313" key="10">
    <source>
        <dbReference type="Proteomes" id="UP000011922"/>
    </source>
</evidence>
<evidence type="ECO:0000256" key="3">
    <source>
        <dbReference type="ARBA" id="ARBA00022692"/>
    </source>
</evidence>
<evidence type="ECO:0000256" key="5">
    <source>
        <dbReference type="ARBA" id="ARBA00023136"/>
    </source>
</evidence>
<dbReference type="InterPro" id="IPR050710">
    <property type="entry name" value="Band7/mec-2_domain"/>
</dbReference>
<dbReference type="Gene3D" id="3.30.479.30">
    <property type="entry name" value="Band 7 domain"/>
    <property type="match status" value="1"/>
</dbReference>
<dbReference type="SUPFAM" id="SSF117892">
    <property type="entry name" value="Band 7/SPFH domain"/>
    <property type="match status" value="1"/>
</dbReference>
<organism evidence="9 10">
    <name type="scientific">Desulfocurvibacter africanus PCS</name>
    <dbReference type="NCBI Taxonomy" id="1262666"/>
    <lineage>
        <taxon>Bacteria</taxon>
        <taxon>Pseudomonadati</taxon>
        <taxon>Thermodesulfobacteriota</taxon>
        <taxon>Desulfovibrionia</taxon>
        <taxon>Desulfovibrionales</taxon>
        <taxon>Desulfovibrionaceae</taxon>
        <taxon>Desulfocurvibacter</taxon>
    </lineage>
</organism>
<comment type="subcellular location">
    <subcellularLocation>
        <location evidence="1">Membrane</location>
        <topology evidence="1">Single-pass membrane protein</topology>
    </subcellularLocation>
</comment>
<feature type="domain" description="Band 7" evidence="8">
    <location>
        <begin position="68"/>
        <end position="250"/>
    </location>
</feature>
<proteinExistence type="inferred from homology"/>
<keyword evidence="3 6" id="KW-0812">Transmembrane</keyword>
<dbReference type="Proteomes" id="UP000011922">
    <property type="component" value="Unassembled WGS sequence"/>
</dbReference>
<evidence type="ECO:0000256" key="1">
    <source>
        <dbReference type="ARBA" id="ARBA00004167"/>
    </source>
</evidence>
<keyword evidence="9" id="KW-0645">Protease</keyword>
<comment type="function">
    <text evidence="6">HflC and HflK could encode or regulate a protease.</text>
</comment>
<dbReference type="InterPro" id="IPR036013">
    <property type="entry name" value="Band_7/SPFH_dom_sf"/>
</dbReference>
<accession>M5PQ71</accession>
<dbReference type="InterPro" id="IPR010201">
    <property type="entry name" value="HflK"/>
</dbReference>
<evidence type="ECO:0000256" key="7">
    <source>
        <dbReference type="SAM" id="MobiDB-lite"/>
    </source>
</evidence>
<protein>
    <recommendedName>
        <fullName evidence="6">Protein HflK</fullName>
    </recommendedName>
</protein>
<comment type="similarity">
    <text evidence="2 6">Belongs to the band 7/mec-2 family. HflK subfamily.</text>
</comment>
<dbReference type="PATRIC" id="fig|1262666.3.peg.3010"/>
<evidence type="ECO:0000256" key="2">
    <source>
        <dbReference type="ARBA" id="ARBA00006971"/>
    </source>
</evidence>
<dbReference type="PANTHER" id="PTHR43327:SF2">
    <property type="entry name" value="MODULATOR OF FTSH PROTEASE HFLK"/>
    <property type="match status" value="1"/>
</dbReference>
<evidence type="ECO:0000313" key="9">
    <source>
        <dbReference type="EMBL" id="EMG36467.1"/>
    </source>
</evidence>
<dbReference type="GO" id="GO:0016020">
    <property type="term" value="C:membrane"/>
    <property type="evidence" value="ECO:0007669"/>
    <property type="project" value="UniProtKB-SubCell"/>
</dbReference>
<dbReference type="NCBIfam" id="TIGR01933">
    <property type="entry name" value="hflK"/>
    <property type="match status" value="1"/>
</dbReference>
<evidence type="ECO:0000256" key="6">
    <source>
        <dbReference type="RuleBase" id="RU364113"/>
    </source>
</evidence>
<gene>
    <name evidence="9" type="ORF">PCS_02972</name>
</gene>
<evidence type="ECO:0000256" key="4">
    <source>
        <dbReference type="ARBA" id="ARBA00022989"/>
    </source>
</evidence>
<feature type="transmembrane region" description="Helical" evidence="6">
    <location>
        <begin position="56"/>
        <end position="73"/>
    </location>
</feature>
<dbReference type="GO" id="GO:0006508">
    <property type="term" value="P:proteolysis"/>
    <property type="evidence" value="ECO:0007669"/>
    <property type="project" value="UniProtKB-KW"/>
</dbReference>
<dbReference type="GO" id="GO:0008233">
    <property type="term" value="F:peptidase activity"/>
    <property type="evidence" value="ECO:0007669"/>
    <property type="project" value="UniProtKB-KW"/>
</dbReference>
<sequence>MTSLGNSPNVGRLMNWDWEKLQGQRRRQGYQPPEPGEIHDRLKRFSNLRFPGGGKLIILLLVVLWGLSGFYIVQPDERGVEKRFGKFTQITDPGPHIHWPFPIESVHKPKVSEIKRVEVGFRSVARNGTLQPGQYRLVPEESLMLTGDENIVDVQFIVQYQISDPVDYLFNVAEQENTVKYVAQATMREVVGNSVIDSALTTGKFVIQTQTRDLMQEVLDRYQAGVRVIAVQLQDVHPPKEVVDAFKDVASAREDKSRLINEAEAYRNDILPKARGQVAVIVNEAQAYKESQVLDARGGAEKFLAVLTEYRKAKDVTRQRMYLETMERIFSSSGLEKIILSGQTAGNVVPYLPLDKAAPRPKQDAASGAGGKQ</sequence>
<dbReference type="InterPro" id="IPR001107">
    <property type="entry name" value="Band_7"/>
</dbReference>
<keyword evidence="9" id="KW-0378">Hydrolase</keyword>
<dbReference type="PANTHER" id="PTHR43327">
    <property type="entry name" value="STOMATIN-LIKE PROTEIN 2, MITOCHONDRIAL"/>
    <property type="match status" value="1"/>
</dbReference>
<comment type="caution">
    <text evidence="9">The sequence shown here is derived from an EMBL/GenBank/DDBJ whole genome shotgun (WGS) entry which is preliminary data.</text>
</comment>
<dbReference type="SMART" id="SM00244">
    <property type="entry name" value="PHB"/>
    <property type="match status" value="1"/>
</dbReference>
<reference evidence="9 10" key="1">
    <citation type="journal article" date="2013" name="Genome Announc.">
        <title>Draft Genome Sequence for Desulfovibrio africanus Strain PCS.</title>
        <authorList>
            <person name="Brown S.D."/>
            <person name="Utturkar S.M."/>
            <person name="Arkin A.P."/>
            <person name="Deutschbauer A.M."/>
            <person name="Elias D.A."/>
            <person name="Hazen T.C."/>
            <person name="Chakraborty R."/>
        </authorList>
    </citation>
    <scope>NUCLEOTIDE SEQUENCE [LARGE SCALE GENOMIC DNA]</scope>
    <source>
        <strain evidence="9 10">PCS</strain>
    </source>
</reference>
<keyword evidence="5 6" id="KW-0472">Membrane</keyword>
<dbReference type="Pfam" id="PF01145">
    <property type="entry name" value="Band_7"/>
    <property type="match status" value="1"/>
</dbReference>
<dbReference type="CDD" id="cd03404">
    <property type="entry name" value="SPFH_HflK"/>
    <property type="match status" value="1"/>
</dbReference>
<feature type="region of interest" description="Disordered" evidence="7">
    <location>
        <begin position="354"/>
        <end position="373"/>
    </location>
</feature>
<name>M5PQ71_DESAF</name>